<keyword evidence="4" id="KW-1185">Reference proteome</keyword>
<dbReference type="SUPFAM" id="SSF53756">
    <property type="entry name" value="UDP-Glycosyltransferase/glycogen phosphorylase"/>
    <property type="match status" value="1"/>
</dbReference>
<reference evidence="3 4" key="1">
    <citation type="submission" date="2022-07" db="EMBL/GenBank/DDBJ databases">
        <title>Novel species in genus cellulomonas.</title>
        <authorList>
            <person name="Ye L."/>
        </authorList>
    </citation>
    <scope>NUCLEOTIDE SEQUENCE [LARGE SCALE GENOMIC DNA]</scope>
    <source>
        <strain evidence="4">zg-Y338</strain>
    </source>
</reference>
<evidence type="ECO:0000259" key="2">
    <source>
        <dbReference type="Pfam" id="PF00534"/>
    </source>
</evidence>
<dbReference type="CDD" id="cd03809">
    <property type="entry name" value="GT4_MtfB-like"/>
    <property type="match status" value="1"/>
</dbReference>
<feature type="domain" description="Glycosyl transferase family 1" evidence="2">
    <location>
        <begin position="317"/>
        <end position="476"/>
    </location>
</feature>
<dbReference type="RefSeq" id="WP_227569419.1">
    <property type="nucleotide sequence ID" value="NZ_CP101988.1"/>
</dbReference>
<proteinExistence type="predicted"/>
<accession>A0ABY5KXQ7</accession>
<dbReference type="Gene3D" id="3.40.50.2000">
    <property type="entry name" value="Glycogen Phosphorylase B"/>
    <property type="match status" value="1"/>
</dbReference>
<keyword evidence="1" id="KW-0808">Transferase</keyword>
<dbReference type="PANTHER" id="PTHR46401">
    <property type="entry name" value="GLYCOSYLTRANSFERASE WBBK-RELATED"/>
    <property type="match status" value="1"/>
</dbReference>
<name>A0ABY5KXQ7_9CELL</name>
<gene>
    <name evidence="3" type="ORF">NP064_12035</name>
</gene>
<protein>
    <submittedName>
        <fullName evidence="3">Glycosyltransferase family 4 protein</fullName>
    </submittedName>
</protein>
<evidence type="ECO:0000313" key="4">
    <source>
        <dbReference type="Proteomes" id="UP001316189"/>
    </source>
</evidence>
<dbReference type="EMBL" id="CP101988">
    <property type="protein sequence ID" value="UUI74520.1"/>
    <property type="molecule type" value="Genomic_DNA"/>
</dbReference>
<sequence length="514" mass="55518">MTSTIEASAVLTALDQRLLTAATVLAPQAVPAPLPTAVGEVSAALLPTLIAACRGADKHDARWLVWTAVTGTFPTPNSHRRFSRRLELVPDHVAETWLLECALAPAHRRSARLPMSLVAHGVVADVDFCARHDTHTGIQRVVRGVMPRWASAHDITATAWVDDYTAMRSLAPHEHTRVFQHQESLANAVDDLTPRAEGQLVVPWKSVVVLPDVPNPGSSDALSALAQFSGNTLSLIGYDMIPVTSGETRPPADSVTFAQYLTVVKHAHRVAGISRSATTEFAGYASALSAQGMVGPHVTEVPLTEEAPSPEAGDRTPHQRERPLVVCIGTHEPHKNHRTILHAAERLWRQGLDFELRLIGKGGWTDAAIAPGIARLTAADRPLDIVRDASDDELWASLRAAAFTVFISLHEGYGLPVAESLSCGTPVITSNFGSQQEIAQNGGCLTVDPRDDDAVTDAMRLLLTDATLRDRLRAEALARPQRTWDQYAEELWEALVAPPDSASTDARTVRDSIS</sequence>
<evidence type="ECO:0000256" key="1">
    <source>
        <dbReference type="ARBA" id="ARBA00022679"/>
    </source>
</evidence>
<evidence type="ECO:0000313" key="3">
    <source>
        <dbReference type="EMBL" id="UUI74520.1"/>
    </source>
</evidence>
<dbReference type="PANTHER" id="PTHR46401:SF2">
    <property type="entry name" value="GLYCOSYLTRANSFERASE WBBK-RELATED"/>
    <property type="match status" value="1"/>
</dbReference>
<dbReference type="Proteomes" id="UP001316189">
    <property type="component" value="Chromosome"/>
</dbReference>
<dbReference type="InterPro" id="IPR001296">
    <property type="entry name" value="Glyco_trans_1"/>
</dbReference>
<organism evidence="3 4">
    <name type="scientific">Cellulomonas chengniuliangii</name>
    <dbReference type="NCBI Taxonomy" id="2968084"/>
    <lineage>
        <taxon>Bacteria</taxon>
        <taxon>Bacillati</taxon>
        <taxon>Actinomycetota</taxon>
        <taxon>Actinomycetes</taxon>
        <taxon>Micrococcales</taxon>
        <taxon>Cellulomonadaceae</taxon>
        <taxon>Cellulomonas</taxon>
    </lineage>
</organism>
<dbReference type="Pfam" id="PF00534">
    <property type="entry name" value="Glycos_transf_1"/>
    <property type="match status" value="1"/>
</dbReference>